<feature type="compositionally biased region" description="Polar residues" evidence="1">
    <location>
        <begin position="112"/>
        <end position="125"/>
    </location>
</feature>
<dbReference type="Proteomes" id="UP000604241">
    <property type="component" value="Unassembled WGS sequence"/>
</dbReference>
<feature type="compositionally biased region" description="Basic and acidic residues" evidence="1">
    <location>
        <begin position="62"/>
        <end position="75"/>
    </location>
</feature>
<proteinExistence type="predicted"/>
<dbReference type="RefSeq" id="WP_191783776.1">
    <property type="nucleotide sequence ID" value="NZ_JACSQV010000010.1"/>
</dbReference>
<gene>
    <name evidence="2" type="ORF">H9657_12680</name>
</gene>
<evidence type="ECO:0000256" key="1">
    <source>
        <dbReference type="SAM" id="MobiDB-lite"/>
    </source>
</evidence>
<feature type="compositionally biased region" description="Acidic residues" evidence="1">
    <location>
        <begin position="76"/>
        <end position="93"/>
    </location>
</feature>
<name>A0ABR8QFH5_9CELL</name>
<evidence type="ECO:0000313" key="3">
    <source>
        <dbReference type="Proteomes" id="UP000604241"/>
    </source>
</evidence>
<reference evidence="2 3" key="1">
    <citation type="submission" date="2020-08" db="EMBL/GenBank/DDBJ databases">
        <title>A Genomic Blueprint of the Chicken Gut Microbiome.</title>
        <authorList>
            <person name="Gilroy R."/>
            <person name="Ravi A."/>
            <person name="Getino M."/>
            <person name="Pursley I."/>
            <person name="Horton D.L."/>
            <person name="Alikhan N.-F."/>
            <person name="Baker D."/>
            <person name="Gharbi K."/>
            <person name="Hall N."/>
            <person name="Watson M."/>
            <person name="Adriaenssens E.M."/>
            <person name="Foster-Nyarko E."/>
            <person name="Jarju S."/>
            <person name="Secka A."/>
            <person name="Antonio M."/>
            <person name="Oren A."/>
            <person name="Chaudhuri R."/>
            <person name="La Ragione R.M."/>
            <person name="Hildebrand F."/>
            <person name="Pallen M.J."/>
        </authorList>
    </citation>
    <scope>NUCLEOTIDE SEQUENCE [LARGE SCALE GENOMIC DNA]</scope>
    <source>
        <strain evidence="2 3">Sa3CUA2</strain>
    </source>
</reference>
<keyword evidence="3" id="KW-1185">Reference proteome</keyword>
<accession>A0ABR8QFH5</accession>
<protein>
    <submittedName>
        <fullName evidence="2">Uncharacterized protein</fullName>
    </submittedName>
</protein>
<evidence type="ECO:0000313" key="2">
    <source>
        <dbReference type="EMBL" id="MBD7919126.1"/>
    </source>
</evidence>
<feature type="region of interest" description="Disordered" evidence="1">
    <location>
        <begin position="62"/>
        <end position="141"/>
    </location>
</feature>
<sequence>MGVDEEFERVRTSLRLEEQALAREFDQIDAEARATVDASVEHVRTQLATQADRIREAIAQQREEVEARSRELREEVEAEEVEAQEVEAEDATPTEEVSPSDGTDPADEPDVVTSSGTTEVEQVSAATDEPGQTIGDVERGD</sequence>
<comment type="caution">
    <text evidence="2">The sequence shown here is derived from an EMBL/GenBank/DDBJ whole genome shotgun (WGS) entry which is preliminary data.</text>
</comment>
<dbReference type="EMBL" id="JACSQV010000010">
    <property type="protein sequence ID" value="MBD7919126.1"/>
    <property type="molecule type" value="Genomic_DNA"/>
</dbReference>
<organism evidence="2 3">
    <name type="scientific">Cellulomonas avistercoris</name>
    <dbReference type="NCBI Taxonomy" id="2762242"/>
    <lineage>
        <taxon>Bacteria</taxon>
        <taxon>Bacillati</taxon>
        <taxon>Actinomycetota</taxon>
        <taxon>Actinomycetes</taxon>
        <taxon>Micrococcales</taxon>
        <taxon>Cellulomonadaceae</taxon>
        <taxon>Cellulomonas</taxon>
    </lineage>
</organism>